<dbReference type="InterPro" id="IPR002035">
    <property type="entry name" value="VWF_A"/>
</dbReference>
<evidence type="ECO:0000313" key="3">
    <source>
        <dbReference type="Proteomes" id="UP000683925"/>
    </source>
</evidence>
<name>A0A8S1YKZ6_PAROT</name>
<comment type="caution">
    <text evidence="2">The sequence shown here is derived from an EMBL/GenBank/DDBJ whole genome shotgun (WGS) entry which is preliminary data.</text>
</comment>
<protein>
    <recommendedName>
        <fullName evidence="1">VWFA domain-containing protein</fullName>
    </recommendedName>
</protein>
<dbReference type="Proteomes" id="UP000683925">
    <property type="component" value="Unassembled WGS sequence"/>
</dbReference>
<reference evidence="2" key="1">
    <citation type="submission" date="2021-01" db="EMBL/GenBank/DDBJ databases">
        <authorList>
            <consortium name="Genoscope - CEA"/>
            <person name="William W."/>
        </authorList>
    </citation>
    <scope>NUCLEOTIDE SEQUENCE</scope>
</reference>
<accession>A0A8S1YKZ6</accession>
<gene>
    <name evidence="2" type="ORF">POCTA_138.1.T1670050</name>
</gene>
<dbReference type="PANTHER" id="PTHR45737:SF6">
    <property type="entry name" value="VON WILLEBRAND FACTOR A DOMAIN-CONTAINING PROTEIN 5A"/>
    <property type="match status" value="1"/>
</dbReference>
<evidence type="ECO:0000259" key="1">
    <source>
        <dbReference type="Pfam" id="PF13519"/>
    </source>
</evidence>
<proteinExistence type="predicted"/>
<organism evidence="2 3">
    <name type="scientific">Paramecium octaurelia</name>
    <dbReference type="NCBI Taxonomy" id="43137"/>
    <lineage>
        <taxon>Eukaryota</taxon>
        <taxon>Sar</taxon>
        <taxon>Alveolata</taxon>
        <taxon>Ciliophora</taxon>
        <taxon>Intramacronucleata</taxon>
        <taxon>Oligohymenophorea</taxon>
        <taxon>Peniculida</taxon>
        <taxon>Parameciidae</taxon>
        <taxon>Paramecium</taxon>
    </lineage>
</organism>
<evidence type="ECO:0000313" key="2">
    <source>
        <dbReference type="EMBL" id="CAD8214071.1"/>
    </source>
</evidence>
<sequence length="103" mass="12072">MKLEKESFILLCFIIFIVDRSGSMSGSRIKKTKEALILFLKSLPQDSDFNLISFGCGYFVIFIHYSIKNMSFIIVIIHPYLRTPKHIHKKYLNQLLWKLKNGC</sequence>
<dbReference type="PANTHER" id="PTHR45737">
    <property type="entry name" value="VON WILLEBRAND FACTOR A DOMAIN-CONTAINING PROTEIN 5A"/>
    <property type="match status" value="1"/>
</dbReference>
<dbReference type="EMBL" id="CAJJDP010000170">
    <property type="protein sequence ID" value="CAD8214071.1"/>
    <property type="molecule type" value="Genomic_DNA"/>
</dbReference>
<dbReference type="OrthoDB" id="312927at2759"/>
<feature type="domain" description="VWFA" evidence="1">
    <location>
        <begin position="14"/>
        <end position="72"/>
    </location>
</feature>
<keyword evidence="3" id="KW-1185">Reference proteome</keyword>
<dbReference type="Pfam" id="PF13519">
    <property type="entry name" value="VWA_2"/>
    <property type="match status" value="1"/>
</dbReference>
<dbReference type="AlphaFoldDB" id="A0A8S1YKZ6"/>